<comment type="similarity">
    <text evidence="2 5">Belongs to the flagella basal body rod proteins family.</text>
</comment>
<evidence type="ECO:0000313" key="10">
    <source>
        <dbReference type="Proteomes" id="UP001560019"/>
    </source>
</evidence>
<dbReference type="Gene3D" id="2.60.98.20">
    <property type="entry name" value="Flagellar hook protein FlgE"/>
    <property type="match status" value="1"/>
</dbReference>
<sequence>MTISSSLNASVAGLNANATRLATISDNIANSSTYGYRRAETEFHAMVVGGAAAYTAGGVRSTTQRVISDGGALTTTGNATDLAVGGRGMLPVTTELALSGGDAALPLRLMTTGAFRADQDGILRTETGMVLLGWPAAADGTVAAPPRDSTDGLEPVQIDGRTFAGNPTTEVGLTLNLPATDTVAGADGSARDLTVEYFDNLGTSETLTFSFTPTVPGVGASNEWTMTVADSASGGAVVGEYGLTFDDTRAAGGTLASVATVTGGAYDPATGAMTVDVDGGPIELTIGRPGLPGGMTQISDMFAPSSITKNGAAAGTLTGLEVDPDGMLNAIYDSGFTRPIYQIPLVDVPNPDGLVAGDYQTYEISADSGPFFLWDAGSGATGALIGYAREQSATDVADELTNLIETQRAYSSNAKVIQTVDEMLQETTNIKR</sequence>
<keyword evidence="9" id="KW-0282">Flagellum</keyword>
<evidence type="ECO:0000256" key="5">
    <source>
        <dbReference type="RuleBase" id="RU362116"/>
    </source>
</evidence>
<dbReference type="Pfam" id="PF07559">
    <property type="entry name" value="FlgE_D2"/>
    <property type="match status" value="1"/>
</dbReference>
<dbReference type="SUPFAM" id="SSF117143">
    <property type="entry name" value="Flagellar hook protein flgE"/>
    <property type="match status" value="1"/>
</dbReference>
<dbReference type="InterPro" id="IPR037058">
    <property type="entry name" value="Falgellar_hook_FlgE_sf"/>
</dbReference>
<feature type="domain" description="Flagellar basal body rod protein N-terminal" evidence="6">
    <location>
        <begin position="7"/>
        <end position="37"/>
    </location>
</feature>
<dbReference type="InterPro" id="IPR037925">
    <property type="entry name" value="FlgE/F/G-like"/>
</dbReference>
<evidence type="ECO:0000256" key="1">
    <source>
        <dbReference type="ARBA" id="ARBA00004117"/>
    </source>
</evidence>
<evidence type="ECO:0000256" key="2">
    <source>
        <dbReference type="ARBA" id="ARBA00009677"/>
    </source>
</evidence>
<evidence type="ECO:0000313" key="9">
    <source>
        <dbReference type="EMBL" id="MEX5727931.1"/>
    </source>
</evidence>
<dbReference type="PROSITE" id="PS00588">
    <property type="entry name" value="FLAGELLA_BB_ROD"/>
    <property type="match status" value="1"/>
</dbReference>
<organism evidence="9 10">
    <name type="scientific">Rhodovulum iodosum</name>
    <dbReference type="NCBI Taxonomy" id="68291"/>
    <lineage>
        <taxon>Bacteria</taxon>
        <taxon>Pseudomonadati</taxon>
        <taxon>Pseudomonadota</taxon>
        <taxon>Alphaproteobacteria</taxon>
        <taxon>Rhodobacterales</taxon>
        <taxon>Paracoccaceae</taxon>
        <taxon>Rhodovulum</taxon>
    </lineage>
</organism>
<name>A0ABV3XRI8_9RHOB</name>
<evidence type="ECO:0000259" key="6">
    <source>
        <dbReference type="Pfam" id="PF00460"/>
    </source>
</evidence>
<dbReference type="RefSeq" id="WP_125408287.1">
    <property type="nucleotide sequence ID" value="NZ_JBEHHI010000001.1"/>
</dbReference>
<dbReference type="Pfam" id="PF00460">
    <property type="entry name" value="Flg_bb_rod"/>
    <property type="match status" value="1"/>
</dbReference>
<dbReference type="InterPro" id="IPR020013">
    <property type="entry name" value="Flagellar_FlgE/F/G"/>
</dbReference>
<evidence type="ECO:0000259" key="8">
    <source>
        <dbReference type="Pfam" id="PF07559"/>
    </source>
</evidence>
<gene>
    <name evidence="9" type="ORF">Ga0609869_001284</name>
</gene>
<keyword evidence="9" id="KW-0966">Cell projection</keyword>
<proteinExistence type="inferred from homology"/>
<evidence type="ECO:0000259" key="7">
    <source>
        <dbReference type="Pfam" id="PF06429"/>
    </source>
</evidence>
<dbReference type="PANTHER" id="PTHR30435:SF1">
    <property type="entry name" value="FLAGELLAR HOOK PROTEIN FLGE"/>
    <property type="match status" value="1"/>
</dbReference>
<protein>
    <recommendedName>
        <fullName evidence="3 5">Flagellar hook protein FlgE</fullName>
    </recommendedName>
</protein>
<keyword evidence="9" id="KW-0969">Cilium</keyword>
<feature type="domain" description="Flagellar hook protein FlgE D2" evidence="8">
    <location>
        <begin position="182"/>
        <end position="311"/>
    </location>
</feature>
<dbReference type="InterPro" id="IPR011491">
    <property type="entry name" value="FlgE_D2"/>
</dbReference>
<evidence type="ECO:0000256" key="3">
    <source>
        <dbReference type="ARBA" id="ARBA00019015"/>
    </source>
</evidence>
<comment type="function">
    <text evidence="5">A flexible structure which links the flagellar filament to the drive apparatus in the basal body.</text>
</comment>
<feature type="domain" description="Flagellar basal-body/hook protein C-terminal" evidence="7">
    <location>
        <begin position="390"/>
        <end position="430"/>
    </location>
</feature>
<accession>A0ABV3XRI8</accession>
<evidence type="ECO:0000256" key="4">
    <source>
        <dbReference type="ARBA" id="ARBA00023143"/>
    </source>
</evidence>
<dbReference type="Pfam" id="PF06429">
    <property type="entry name" value="Flg_bbr_C"/>
    <property type="match status" value="1"/>
</dbReference>
<dbReference type="PANTHER" id="PTHR30435">
    <property type="entry name" value="FLAGELLAR PROTEIN"/>
    <property type="match status" value="1"/>
</dbReference>
<keyword evidence="4 5" id="KW-0975">Bacterial flagellum</keyword>
<comment type="caution">
    <text evidence="9">The sequence shown here is derived from an EMBL/GenBank/DDBJ whole genome shotgun (WGS) entry which is preliminary data.</text>
</comment>
<keyword evidence="10" id="KW-1185">Reference proteome</keyword>
<dbReference type="EMBL" id="JBEHHI010000001">
    <property type="protein sequence ID" value="MEX5727931.1"/>
    <property type="molecule type" value="Genomic_DNA"/>
</dbReference>
<reference evidence="9 10" key="1">
    <citation type="submission" date="2024-06" db="EMBL/GenBank/DDBJ databases">
        <title>Genome of Rhodovulum iodosum, a marine photoferrotroph.</title>
        <authorList>
            <person name="Bianchini G."/>
            <person name="Nikeleit V."/>
            <person name="Kappler A."/>
            <person name="Bryce C."/>
            <person name="Sanchez-Baracaldo P."/>
        </authorList>
    </citation>
    <scope>NUCLEOTIDE SEQUENCE [LARGE SCALE GENOMIC DNA]</scope>
    <source>
        <strain evidence="9 10">UT/N1</strain>
    </source>
</reference>
<dbReference type="InterPro" id="IPR019776">
    <property type="entry name" value="Flagellar_basal_body_rod_CS"/>
</dbReference>
<dbReference type="NCBIfam" id="TIGR03506">
    <property type="entry name" value="FlgEFG_subfam"/>
    <property type="match status" value="1"/>
</dbReference>
<dbReference type="InterPro" id="IPR001444">
    <property type="entry name" value="Flag_bb_rod_N"/>
</dbReference>
<comment type="subcellular location">
    <subcellularLocation>
        <location evidence="1 5">Bacterial flagellum basal body</location>
    </subcellularLocation>
</comment>
<dbReference type="Proteomes" id="UP001560019">
    <property type="component" value="Unassembled WGS sequence"/>
</dbReference>
<dbReference type="InterPro" id="IPR010930">
    <property type="entry name" value="Flg_bb/hook_C_dom"/>
</dbReference>